<feature type="region of interest" description="Disordered" evidence="1">
    <location>
        <begin position="1"/>
        <end position="25"/>
    </location>
</feature>
<dbReference type="InterPro" id="IPR015797">
    <property type="entry name" value="NUDIX_hydrolase-like_dom_sf"/>
</dbReference>
<dbReference type="InterPro" id="IPR000086">
    <property type="entry name" value="NUDIX_hydrolase_dom"/>
</dbReference>
<keyword evidence="4" id="KW-1185">Reference proteome</keyword>
<evidence type="ECO:0000313" key="4">
    <source>
        <dbReference type="Proteomes" id="UP001144451"/>
    </source>
</evidence>
<dbReference type="InterPro" id="IPR054105">
    <property type="entry name" value="WHD_NrtR"/>
</dbReference>
<dbReference type="EMBL" id="BSDQ01000001">
    <property type="protein sequence ID" value="GLI29442.1"/>
    <property type="molecule type" value="Genomic_DNA"/>
</dbReference>
<name>A0ABQ5RCD1_9MICO</name>
<dbReference type="Gene3D" id="3.90.79.10">
    <property type="entry name" value="Nucleoside Triphosphate Pyrophosphohydrolase"/>
    <property type="match status" value="1"/>
</dbReference>
<dbReference type="Pfam" id="PF21906">
    <property type="entry name" value="WHD_NrtR"/>
    <property type="match status" value="1"/>
</dbReference>
<dbReference type="SUPFAM" id="SSF55811">
    <property type="entry name" value="Nudix"/>
    <property type="match status" value="1"/>
</dbReference>
<evidence type="ECO:0000313" key="3">
    <source>
        <dbReference type="EMBL" id="GLI29442.1"/>
    </source>
</evidence>
<reference evidence="3" key="1">
    <citation type="submission" date="2022-12" db="EMBL/GenBank/DDBJ databases">
        <title>Reference genome sequencing for broad-spectrum identification of bacterial and archaeal isolates by mass spectrometry.</title>
        <authorList>
            <person name="Sekiguchi Y."/>
            <person name="Tourlousse D.M."/>
        </authorList>
    </citation>
    <scope>NUCLEOTIDE SEQUENCE</scope>
    <source>
        <strain evidence="3">5-2</strain>
    </source>
</reference>
<proteinExistence type="predicted"/>
<dbReference type="Proteomes" id="UP001144451">
    <property type="component" value="Unassembled WGS sequence"/>
</dbReference>
<organism evidence="3 4">
    <name type="scientific">Brachybacterium conglomeratum</name>
    <dbReference type="NCBI Taxonomy" id="47846"/>
    <lineage>
        <taxon>Bacteria</taxon>
        <taxon>Bacillati</taxon>
        <taxon>Actinomycetota</taxon>
        <taxon>Actinomycetes</taxon>
        <taxon>Micrococcales</taxon>
        <taxon>Dermabacteraceae</taxon>
        <taxon>Brachybacterium</taxon>
    </lineage>
</organism>
<evidence type="ECO:0000259" key="2">
    <source>
        <dbReference type="PROSITE" id="PS51462"/>
    </source>
</evidence>
<evidence type="ECO:0000256" key="1">
    <source>
        <dbReference type="SAM" id="MobiDB-lite"/>
    </source>
</evidence>
<gene>
    <name evidence="3" type="ORF">BCONGLO52_02830</name>
</gene>
<dbReference type="PANTHER" id="PTHR43736">
    <property type="entry name" value="ADP-RIBOSE PYROPHOSPHATASE"/>
    <property type="match status" value="1"/>
</dbReference>
<dbReference type="Pfam" id="PF00293">
    <property type="entry name" value="NUDIX"/>
    <property type="match status" value="1"/>
</dbReference>
<dbReference type="CDD" id="cd18873">
    <property type="entry name" value="NUDIX_NadM_like"/>
    <property type="match status" value="1"/>
</dbReference>
<dbReference type="Gene3D" id="1.10.10.10">
    <property type="entry name" value="Winged helix-like DNA-binding domain superfamily/Winged helix DNA-binding domain"/>
    <property type="match status" value="1"/>
</dbReference>
<sequence>MSRPTNWCHSDQNPAYRGRMSSSPQSSVPEIHVAVDLIVLTLRGGELSVLLIQRDDEPHKGSWALPGGFIEYGEDLDGAAYRVLSDEASLGSGAVHLEQVRTFGAPGRDPRGHVVSVAFMALGADLPDPLRGEDVADARWWSIADLDGISLAFDHATVLEASIERARSKLEYTTLAVTFLPEEFTISQLRGVYESVWGRSLDAGNFHRKATRSEGFLVELDRHAAPTGGRPARLYRAGSGTSLVPPLLRAGD</sequence>
<dbReference type="InterPro" id="IPR036390">
    <property type="entry name" value="WH_DNA-bd_sf"/>
</dbReference>
<protein>
    <submittedName>
        <fullName evidence="3">ADP-ribose pyrophosphatase</fullName>
    </submittedName>
</protein>
<dbReference type="PROSITE" id="PS51462">
    <property type="entry name" value="NUDIX"/>
    <property type="match status" value="1"/>
</dbReference>
<comment type="caution">
    <text evidence="3">The sequence shown here is derived from an EMBL/GenBank/DDBJ whole genome shotgun (WGS) entry which is preliminary data.</text>
</comment>
<feature type="domain" description="Nudix hydrolase" evidence="2">
    <location>
        <begin position="30"/>
        <end position="166"/>
    </location>
</feature>
<feature type="compositionally biased region" description="Polar residues" evidence="1">
    <location>
        <begin position="1"/>
        <end position="13"/>
    </location>
</feature>
<dbReference type="InterPro" id="IPR036388">
    <property type="entry name" value="WH-like_DNA-bd_sf"/>
</dbReference>
<dbReference type="SUPFAM" id="SSF46785">
    <property type="entry name" value="Winged helix' DNA-binding domain"/>
    <property type="match status" value="1"/>
</dbReference>
<accession>A0ABQ5RCD1</accession>
<dbReference type="PANTHER" id="PTHR43736:SF4">
    <property type="entry name" value="SLR1690 PROTEIN"/>
    <property type="match status" value="1"/>
</dbReference>